<protein>
    <recommendedName>
        <fullName evidence="3">C2H2-type domain-containing protein</fullName>
    </recommendedName>
</protein>
<evidence type="ECO:0000256" key="2">
    <source>
        <dbReference type="SAM" id="MobiDB-lite"/>
    </source>
</evidence>
<keyword evidence="1" id="KW-0479">Metal-binding</keyword>
<dbReference type="OrthoDB" id="6910977at2759"/>
<dbReference type="EMBL" id="SGPL01000356">
    <property type="protein sequence ID" value="THH13404.1"/>
    <property type="molecule type" value="Genomic_DNA"/>
</dbReference>
<feature type="compositionally biased region" description="Polar residues" evidence="2">
    <location>
        <begin position="179"/>
        <end position="189"/>
    </location>
</feature>
<feature type="compositionally biased region" description="Polar residues" evidence="2">
    <location>
        <begin position="293"/>
        <end position="305"/>
    </location>
</feature>
<gene>
    <name evidence="4" type="ORF">EW146_g6808</name>
</gene>
<feature type="region of interest" description="Disordered" evidence="2">
    <location>
        <begin position="1"/>
        <end position="22"/>
    </location>
</feature>
<dbReference type="Proteomes" id="UP000310158">
    <property type="component" value="Unassembled WGS sequence"/>
</dbReference>
<proteinExistence type="predicted"/>
<evidence type="ECO:0000259" key="3">
    <source>
        <dbReference type="PROSITE" id="PS50157"/>
    </source>
</evidence>
<dbReference type="Gene3D" id="3.30.160.60">
    <property type="entry name" value="Classic Zinc Finger"/>
    <property type="match status" value="1"/>
</dbReference>
<evidence type="ECO:0000256" key="1">
    <source>
        <dbReference type="PROSITE-ProRule" id="PRU00042"/>
    </source>
</evidence>
<keyword evidence="1" id="KW-0863">Zinc-finger</keyword>
<dbReference type="AlphaFoldDB" id="A0A4S4LMH6"/>
<accession>A0A4S4LMH6</accession>
<feature type="region of interest" description="Disordered" evidence="2">
    <location>
        <begin position="402"/>
        <end position="429"/>
    </location>
</feature>
<dbReference type="SUPFAM" id="SSF57667">
    <property type="entry name" value="beta-beta-alpha zinc fingers"/>
    <property type="match status" value="1"/>
</dbReference>
<evidence type="ECO:0000313" key="4">
    <source>
        <dbReference type="EMBL" id="THH13404.1"/>
    </source>
</evidence>
<keyword evidence="5" id="KW-1185">Reference proteome</keyword>
<keyword evidence="1" id="KW-0862">Zinc</keyword>
<comment type="caution">
    <text evidence="4">The sequence shown here is derived from an EMBL/GenBank/DDBJ whole genome shotgun (WGS) entry which is preliminary data.</text>
</comment>
<dbReference type="PROSITE" id="PS50157">
    <property type="entry name" value="ZINC_FINGER_C2H2_2"/>
    <property type="match status" value="1"/>
</dbReference>
<evidence type="ECO:0000313" key="5">
    <source>
        <dbReference type="Proteomes" id="UP000310158"/>
    </source>
</evidence>
<dbReference type="GO" id="GO:0008270">
    <property type="term" value="F:zinc ion binding"/>
    <property type="evidence" value="ECO:0007669"/>
    <property type="project" value="UniProtKB-KW"/>
</dbReference>
<reference evidence="4 5" key="1">
    <citation type="submission" date="2019-02" db="EMBL/GenBank/DDBJ databases">
        <title>Genome sequencing of the rare red list fungi Bondarzewia mesenterica.</title>
        <authorList>
            <person name="Buettner E."/>
            <person name="Kellner H."/>
        </authorList>
    </citation>
    <scope>NUCLEOTIDE SEQUENCE [LARGE SCALE GENOMIC DNA]</scope>
    <source>
        <strain evidence="4 5">DSM 108281</strain>
    </source>
</reference>
<feature type="compositionally biased region" description="Basic and acidic residues" evidence="2">
    <location>
        <begin position="408"/>
        <end position="423"/>
    </location>
</feature>
<dbReference type="SMART" id="SM00355">
    <property type="entry name" value="ZnF_C2H2"/>
    <property type="match status" value="2"/>
</dbReference>
<organism evidence="4 5">
    <name type="scientific">Bondarzewia mesenterica</name>
    <dbReference type="NCBI Taxonomy" id="1095465"/>
    <lineage>
        <taxon>Eukaryota</taxon>
        <taxon>Fungi</taxon>
        <taxon>Dikarya</taxon>
        <taxon>Basidiomycota</taxon>
        <taxon>Agaricomycotina</taxon>
        <taxon>Agaricomycetes</taxon>
        <taxon>Russulales</taxon>
        <taxon>Bondarzewiaceae</taxon>
        <taxon>Bondarzewia</taxon>
    </lineage>
</organism>
<dbReference type="InterPro" id="IPR013087">
    <property type="entry name" value="Znf_C2H2_type"/>
</dbReference>
<dbReference type="PROSITE" id="PS00028">
    <property type="entry name" value="ZINC_FINGER_C2H2_1"/>
    <property type="match status" value="1"/>
</dbReference>
<feature type="region of interest" description="Disordered" evidence="2">
    <location>
        <begin position="212"/>
        <end position="263"/>
    </location>
</feature>
<feature type="region of interest" description="Disordered" evidence="2">
    <location>
        <begin position="179"/>
        <end position="198"/>
    </location>
</feature>
<dbReference type="InterPro" id="IPR036236">
    <property type="entry name" value="Znf_C2H2_sf"/>
</dbReference>
<feature type="domain" description="C2H2-type" evidence="3">
    <location>
        <begin position="371"/>
        <end position="399"/>
    </location>
</feature>
<feature type="region of interest" description="Disordered" evidence="2">
    <location>
        <begin position="283"/>
        <end position="305"/>
    </location>
</feature>
<feature type="compositionally biased region" description="Basic and acidic residues" evidence="2">
    <location>
        <begin position="227"/>
        <end position="243"/>
    </location>
</feature>
<sequence length="429" mass="46856">MSLNLPQVPDHSEGARHRMVKGGPLPPISSLYREPWKLNLAAEPSGSATTSNGPHAPSQIYERALDYPTRSTGAPAEGERGPITHHQCGQHGIPIAGYLVQPLLILYPLHPADAGGPIHRGHHIMSTAGSPHYPVTHPAAFSHGANRGYHDTHARYHPYQPSAHMAPPPLFLDRRTTAPSQNAAVTSSDVPPRYGLEGNFSRLNIQSERHDHTAALSSATPGQLRASGDDREKGPFPGDENRGESYICPSPSPSPSIKARQQPELKVLKPRTITSEARANEGPIIARAPPPGTVQTSVAGPSDPWSQPAITHKTAAESRESTATKSKASTEFRFPCRTCKKANGDPLDFSRLVDVKRHLMSARVHAPVPAFKCKYCPVAFTRKETLDEHTERMHRNEIYDARGIPSDMKLEDRTRGSEREGRAQRPGQR</sequence>
<name>A0A4S4LMH6_9AGAM</name>